<dbReference type="SUPFAM" id="SSF46785">
    <property type="entry name" value="Winged helix' DNA-binding domain"/>
    <property type="match status" value="1"/>
</dbReference>
<protein>
    <submittedName>
        <fullName evidence="1">Uncharacterized protein</fullName>
    </submittedName>
</protein>
<dbReference type="EMBL" id="JAAGRQ010000117">
    <property type="protein sequence ID" value="NDY58590.1"/>
    <property type="molecule type" value="Genomic_DNA"/>
</dbReference>
<dbReference type="Proteomes" id="UP000469724">
    <property type="component" value="Unassembled WGS sequence"/>
</dbReference>
<name>A0A7K3NQW2_9BACT</name>
<comment type="caution">
    <text evidence="1">The sequence shown here is derived from an EMBL/GenBank/DDBJ whole genome shotgun (WGS) entry which is preliminary data.</text>
</comment>
<reference evidence="1 2" key="1">
    <citation type="submission" date="2020-02" db="EMBL/GenBank/DDBJ databases">
        <title>Comparative genomics of sulfur disproportionating microorganisms.</title>
        <authorList>
            <person name="Ward L.M."/>
            <person name="Bertran E."/>
            <person name="Johnston D.T."/>
        </authorList>
    </citation>
    <scope>NUCLEOTIDE SEQUENCE [LARGE SCALE GENOMIC DNA]</scope>
    <source>
        <strain evidence="1 2">DSM 3696</strain>
    </source>
</reference>
<dbReference type="InterPro" id="IPR036390">
    <property type="entry name" value="WH_DNA-bd_sf"/>
</dbReference>
<organism evidence="1 2">
    <name type="scientific">Desulfolutivibrio sulfodismutans</name>
    <dbReference type="NCBI Taxonomy" id="63561"/>
    <lineage>
        <taxon>Bacteria</taxon>
        <taxon>Pseudomonadati</taxon>
        <taxon>Thermodesulfobacteriota</taxon>
        <taxon>Desulfovibrionia</taxon>
        <taxon>Desulfovibrionales</taxon>
        <taxon>Desulfovibrionaceae</taxon>
        <taxon>Desulfolutivibrio</taxon>
    </lineage>
</organism>
<dbReference type="RefSeq" id="WP_163303662.1">
    <property type="nucleotide sequence ID" value="NZ_JAAGRQ010000117.1"/>
</dbReference>
<proteinExistence type="predicted"/>
<evidence type="ECO:0000313" key="2">
    <source>
        <dbReference type="Proteomes" id="UP000469724"/>
    </source>
</evidence>
<keyword evidence="2" id="KW-1185">Reference proteome</keyword>
<evidence type="ECO:0000313" key="1">
    <source>
        <dbReference type="EMBL" id="NDY58590.1"/>
    </source>
</evidence>
<dbReference type="AlphaFoldDB" id="A0A7K3NQW2"/>
<accession>A0A7K3NQW2</accession>
<gene>
    <name evidence="1" type="ORF">G3N56_17790</name>
</gene>
<sequence>MLPAFSQSLADPGPAARLNANQRRVLLFLLSARPYIITFSQIAAATGMGEASARTILRRLAVLDFLTFKKARDGNLQGVRMAFNQELCQAFRQALEHGPESQTLSYSQSPSLSLSLNHSLKHSINQNLSQPITRPDSQPATLSPLFQKEGKESILPGEASEKDRPWFDDWSDEFLAFLWPKTYGVGFRMDHVRRAAATRQTLGRPLERDLVRVSLDRCEWEIENLGDLNDLKSGEKVRNPQAYLFMALSKWGILRPHPDYVSREEELAREAAQELSSRQEAARQMEDAQFAAWRDGLDADALTEVLRGFPGGPRDVWVKNYWKKHVCAAQK</sequence>